<proteinExistence type="predicted"/>
<accession>A0A2P2NA11</accession>
<keyword evidence="1" id="KW-0472">Membrane</keyword>
<evidence type="ECO:0000313" key="2">
    <source>
        <dbReference type="EMBL" id="MBX39312.1"/>
    </source>
</evidence>
<evidence type="ECO:0000256" key="1">
    <source>
        <dbReference type="SAM" id="Phobius"/>
    </source>
</evidence>
<feature type="transmembrane region" description="Helical" evidence="1">
    <location>
        <begin position="16"/>
        <end position="39"/>
    </location>
</feature>
<name>A0A2P2NA11_RHIMU</name>
<dbReference type="EMBL" id="GGEC01058828">
    <property type="protein sequence ID" value="MBX39312.1"/>
    <property type="molecule type" value="Transcribed_RNA"/>
</dbReference>
<reference evidence="2" key="1">
    <citation type="submission" date="2018-02" db="EMBL/GenBank/DDBJ databases">
        <title>Rhizophora mucronata_Transcriptome.</title>
        <authorList>
            <person name="Meera S.P."/>
            <person name="Sreeshan A."/>
            <person name="Augustine A."/>
        </authorList>
    </citation>
    <scope>NUCLEOTIDE SEQUENCE</scope>
    <source>
        <tissue evidence="2">Leaf</tissue>
    </source>
</reference>
<protein>
    <submittedName>
        <fullName evidence="2">Uncharacterized protein</fullName>
    </submittedName>
</protein>
<sequence length="49" mass="5906">MECNVRQLLWEPLSCYYGIDVVVDLIGYLSMVWVSWNMVSCKKEWKMQM</sequence>
<keyword evidence="1" id="KW-1133">Transmembrane helix</keyword>
<keyword evidence="1" id="KW-0812">Transmembrane</keyword>
<dbReference type="AlphaFoldDB" id="A0A2P2NA11"/>
<organism evidence="2">
    <name type="scientific">Rhizophora mucronata</name>
    <name type="common">Asiatic mangrove</name>
    <dbReference type="NCBI Taxonomy" id="61149"/>
    <lineage>
        <taxon>Eukaryota</taxon>
        <taxon>Viridiplantae</taxon>
        <taxon>Streptophyta</taxon>
        <taxon>Embryophyta</taxon>
        <taxon>Tracheophyta</taxon>
        <taxon>Spermatophyta</taxon>
        <taxon>Magnoliopsida</taxon>
        <taxon>eudicotyledons</taxon>
        <taxon>Gunneridae</taxon>
        <taxon>Pentapetalae</taxon>
        <taxon>rosids</taxon>
        <taxon>fabids</taxon>
        <taxon>Malpighiales</taxon>
        <taxon>Rhizophoraceae</taxon>
        <taxon>Rhizophora</taxon>
    </lineage>
</organism>